<sequence>QLHLLDSLKLGGLHTKSIPSCRFWWKQTVERAATSIPVVRGRYDIAAALLSREEIASRRQLEPAASAAAASSSAPPPDRAPLPTAEWWETEDLTSLSLGQLKVLGAGIDRHMGKLLDFATKLGHMIEKKKEHDRFKVVDSRKRHLE</sequence>
<comment type="caution">
    <text evidence="2">The sequence shown here is derived from an EMBL/GenBank/DDBJ whole genome shotgun (WGS) entry which is preliminary data.</text>
</comment>
<evidence type="ECO:0000313" key="2">
    <source>
        <dbReference type="EMBL" id="CAI0377942.1"/>
    </source>
</evidence>
<proteinExistence type="predicted"/>
<protein>
    <submittedName>
        <fullName evidence="2">Uncharacterized protein</fullName>
    </submittedName>
</protein>
<gene>
    <name evidence="2" type="ORF">LITE_LOCUS1681</name>
</gene>
<evidence type="ECO:0000313" key="3">
    <source>
        <dbReference type="Proteomes" id="UP001154282"/>
    </source>
</evidence>
<dbReference type="Proteomes" id="UP001154282">
    <property type="component" value="Unassembled WGS sequence"/>
</dbReference>
<evidence type="ECO:0000256" key="1">
    <source>
        <dbReference type="SAM" id="MobiDB-lite"/>
    </source>
</evidence>
<feature type="non-terminal residue" evidence="2">
    <location>
        <position position="1"/>
    </location>
</feature>
<accession>A0AAV0GY65</accession>
<feature type="region of interest" description="Disordered" evidence="1">
    <location>
        <begin position="61"/>
        <end position="84"/>
    </location>
</feature>
<feature type="non-terminal residue" evidence="2">
    <location>
        <position position="146"/>
    </location>
</feature>
<name>A0AAV0GY65_9ROSI</name>
<organism evidence="2 3">
    <name type="scientific">Linum tenue</name>
    <dbReference type="NCBI Taxonomy" id="586396"/>
    <lineage>
        <taxon>Eukaryota</taxon>
        <taxon>Viridiplantae</taxon>
        <taxon>Streptophyta</taxon>
        <taxon>Embryophyta</taxon>
        <taxon>Tracheophyta</taxon>
        <taxon>Spermatophyta</taxon>
        <taxon>Magnoliopsida</taxon>
        <taxon>eudicotyledons</taxon>
        <taxon>Gunneridae</taxon>
        <taxon>Pentapetalae</taxon>
        <taxon>rosids</taxon>
        <taxon>fabids</taxon>
        <taxon>Malpighiales</taxon>
        <taxon>Linaceae</taxon>
        <taxon>Linum</taxon>
    </lineage>
</organism>
<keyword evidence="3" id="KW-1185">Reference proteome</keyword>
<feature type="compositionally biased region" description="Low complexity" evidence="1">
    <location>
        <begin position="63"/>
        <end position="73"/>
    </location>
</feature>
<dbReference type="EMBL" id="CAMGYJ010000002">
    <property type="protein sequence ID" value="CAI0377942.1"/>
    <property type="molecule type" value="Genomic_DNA"/>
</dbReference>
<dbReference type="AlphaFoldDB" id="A0AAV0GY65"/>
<reference evidence="2" key="1">
    <citation type="submission" date="2022-08" db="EMBL/GenBank/DDBJ databases">
        <authorList>
            <person name="Gutierrez-Valencia J."/>
        </authorList>
    </citation>
    <scope>NUCLEOTIDE SEQUENCE</scope>
</reference>